<dbReference type="Proteomes" id="UP000031518">
    <property type="component" value="Unassembled WGS sequence"/>
</dbReference>
<protein>
    <submittedName>
        <fullName evidence="2">Uncharacterized protein</fullName>
    </submittedName>
</protein>
<name>A0A0B6WYW1_9BACT</name>
<proteinExistence type="predicted"/>
<keyword evidence="1" id="KW-1133">Transmembrane helix</keyword>
<feature type="transmembrane region" description="Helical" evidence="1">
    <location>
        <begin position="21"/>
        <end position="44"/>
    </location>
</feature>
<evidence type="ECO:0000313" key="3">
    <source>
        <dbReference type="Proteomes" id="UP000031518"/>
    </source>
</evidence>
<evidence type="ECO:0000256" key="1">
    <source>
        <dbReference type="SAM" id="Phobius"/>
    </source>
</evidence>
<accession>A0A0B6WYW1</accession>
<reference evidence="2 3" key="1">
    <citation type="submission" date="2013-12" db="EMBL/GenBank/DDBJ databases">
        <authorList>
            <person name="Stott M."/>
        </authorList>
    </citation>
    <scope>NUCLEOTIDE SEQUENCE [LARGE SCALE GENOMIC DNA]</scope>
    <source>
        <strain evidence="2 3">K22</strain>
    </source>
</reference>
<sequence>MTFFKRVPRYTKWVDKVRSAFDHHSFGGIFMDLVLLFILALGLVSP</sequence>
<organism evidence="2 3">
    <name type="scientific">Pyrinomonas methylaliphatogenes</name>
    <dbReference type="NCBI Taxonomy" id="454194"/>
    <lineage>
        <taxon>Bacteria</taxon>
        <taxon>Pseudomonadati</taxon>
        <taxon>Acidobacteriota</taxon>
        <taxon>Blastocatellia</taxon>
        <taxon>Blastocatellales</taxon>
        <taxon>Pyrinomonadaceae</taxon>
        <taxon>Pyrinomonas</taxon>
    </lineage>
</organism>
<keyword evidence="1" id="KW-0472">Membrane</keyword>
<keyword evidence="1" id="KW-0812">Transmembrane</keyword>
<keyword evidence="3" id="KW-1185">Reference proteome</keyword>
<gene>
    <name evidence="2" type="ORF">PYK22_01931</name>
</gene>
<evidence type="ECO:0000313" key="2">
    <source>
        <dbReference type="EMBL" id="CDM65922.1"/>
    </source>
</evidence>
<reference evidence="2 3" key="2">
    <citation type="submission" date="2015-01" db="EMBL/GenBank/DDBJ databases">
        <title>Complete genome sequence of Pyrinomonas methylaliphatogenes type strain K22T.</title>
        <authorList>
            <person name="Lee K.C.Y."/>
            <person name="Power J.F."/>
            <person name="Dunfield P.F."/>
            <person name="Morgan X.C."/>
            <person name="Huttenhower C."/>
            <person name="Stott M.B."/>
        </authorList>
    </citation>
    <scope>NUCLEOTIDE SEQUENCE [LARGE SCALE GENOMIC DNA]</scope>
    <source>
        <strain evidence="2 3">K22</strain>
    </source>
</reference>
<dbReference type="AlphaFoldDB" id="A0A0B6WYW1"/>
<dbReference type="EMBL" id="CBXV010000006">
    <property type="protein sequence ID" value="CDM65922.1"/>
    <property type="molecule type" value="Genomic_DNA"/>
</dbReference>